<evidence type="ECO:0000256" key="1">
    <source>
        <dbReference type="SAM" id="MobiDB-lite"/>
    </source>
</evidence>
<name>A0ABR1RQ27_9PEZI</name>
<evidence type="ECO:0000313" key="3">
    <source>
        <dbReference type="EMBL" id="KAK8017070.1"/>
    </source>
</evidence>
<dbReference type="PANTHER" id="PTHR35910">
    <property type="entry name" value="2EXR DOMAIN-CONTAINING PROTEIN"/>
    <property type="match status" value="1"/>
</dbReference>
<evidence type="ECO:0000259" key="2">
    <source>
        <dbReference type="Pfam" id="PF20150"/>
    </source>
</evidence>
<dbReference type="Proteomes" id="UP001444661">
    <property type="component" value="Unassembled WGS sequence"/>
</dbReference>
<dbReference type="PANTHER" id="PTHR35910:SF6">
    <property type="entry name" value="2EXR DOMAIN-CONTAINING PROTEIN"/>
    <property type="match status" value="1"/>
</dbReference>
<feature type="domain" description="2EXR" evidence="2">
    <location>
        <begin position="16"/>
        <end position="102"/>
    </location>
</feature>
<keyword evidence="4" id="KW-1185">Reference proteome</keyword>
<accession>A0ABR1RQ27</accession>
<dbReference type="EMBL" id="JAQQWK010000014">
    <property type="protein sequence ID" value="KAK8017070.1"/>
    <property type="molecule type" value="Genomic_DNA"/>
</dbReference>
<sequence length="200" mass="22821">MPLNIAGSEDESSQTFHSFSRLPPELRLRIWAFAAEAEPRIIDFIQYISSTPPLNGSGDVPTVAKACSEVWHMVMAKGSYWQPAQTDNEKPHLKYWASDTDIFYLREIDPFDERVTAGNLDFLKSRKTVAVDHDDFVTQGSGEDHYSWLRDSEGHRGPHPRQRADPVRIHDDRPSLLVGRLLRASLLGHHRGQPDLERPR</sequence>
<evidence type="ECO:0000313" key="4">
    <source>
        <dbReference type="Proteomes" id="UP001444661"/>
    </source>
</evidence>
<organism evidence="3 4">
    <name type="scientific">Apiospora rasikravindrae</name>
    <dbReference type="NCBI Taxonomy" id="990691"/>
    <lineage>
        <taxon>Eukaryota</taxon>
        <taxon>Fungi</taxon>
        <taxon>Dikarya</taxon>
        <taxon>Ascomycota</taxon>
        <taxon>Pezizomycotina</taxon>
        <taxon>Sordariomycetes</taxon>
        <taxon>Xylariomycetidae</taxon>
        <taxon>Amphisphaeriales</taxon>
        <taxon>Apiosporaceae</taxon>
        <taxon>Apiospora</taxon>
    </lineage>
</organism>
<comment type="caution">
    <text evidence="3">The sequence shown here is derived from an EMBL/GenBank/DDBJ whole genome shotgun (WGS) entry which is preliminary data.</text>
</comment>
<gene>
    <name evidence="3" type="ORF">PG993_015259</name>
</gene>
<dbReference type="Pfam" id="PF20150">
    <property type="entry name" value="2EXR"/>
    <property type="match status" value="1"/>
</dbReference>
<proteinExistence type="predicted"/>
<feature type="region of interest" description="Disordered" evidence="1">
    <location>
        <begin position="142"/>
        <end position="170"/>
    </location>
</feature>
<protein>
    <recommendedName>
        <fullName evidence="2">2EXR domain-containing protein</fullName>
    </recommendedName>
</protein>
<reference evidence="3 4" key="1">
    <citation type="submission" date="2023-01" db="EMBL/GenBank/DDBJ databases">
        <title>Analysis of 21 Apiospora genomes using comparative genomics revels a genus with tremendous synthesis potential of carbohydrate active enzymes and secondary metabolites.</title>
        <authorList>
            <person name="Sorensen T."/>
        </authorList>
    </citation>
    <scope>NUCLEOTIDE SEQUENCE [LARGE SCALE GENOMIC DNA]</scope>
    <source>
        <strain evidence="3 4">CBS 33761</strain>
    </source>
</reference>
<dbReference type="InterPro" id="IPR045518">
    <property type="entry name" value="2EXR"/>
</dbReference>